<dbReference type="EMBL" id="QGKR01000169">
    <property type="protein sequence ID" value="PWR09922.1"/>
    <property type="molecule type" value="Genomic_DNA"/>
</dbReference>
<evidence type="ECO:0000313" key="2">
    <source>
        <dbReference type="Proteomes" id="UP000245410"/>
    </source>
</evidence>
<comment type="caution">
    <text evidence="1">The sequence shown here is derived from an EMBL/GenBank/DDBJ whole genome shotgun (WGS) entry which is preliminary data.</text>
</comment>
<evidence type="ECO:0000313" key="1">
    <source>
        <dbReference type="EMBL" id="PWR09922.1"/>
    </source>
</evidence>
<dbReference type="OrthoDB" id="5147336at2"/>
<organism evidence="1 2">
    <name type="scientific">Micromonospora acroterricola</name>
    <dbReference type="NCBI Taxonomy" id="2202421"/>
    <lineage>
        <taxon>Bacteria</taxon>
        <taxon>Bacillati</taxon>
        <taxon>Actinomycetota</taxon>
        <taxon>Actinomycetes</taxon>
        <taxon>Micromonosporales</taxon>
        <taxon>Micromonosporaceae</taxon>
        <taxon>Micromonospora</taxon>
    </lineage>
</organism>
<gene>
    <name evidence="1" type="ORF">DKT68_10580</name>
</gene>
<reference evidence="1 2" key="1">
    <citation type="submission" date="2018-05" db="EMBL/GenBank/DDBJ databases">
        <title>Micromonospora atacamensis sp. nov., a novel actinobacteria isolated from high altitude Atacama Desert soil.</title>
        <authorList>
            <person name="Carro L."/>
            <person name="Golinska P."/>
            <person name="Klenk H.-P."/>
            <person name="Goodfellow M."/>
        </authorList>
    </citation>
    <scope>NUCLEOTIDE SEQUENCE [LARGE SCALE GENOMIC DNA]</scope>
    <source>
        <strain evidence="1 2">5R2A7</strain>
    </source>
</reference>
<dbReference type="Proteomes" id="UP000245410">
    <property type="component" value="Unassembled WGS sequence"/>
</dbReference>
<name>A0A317D6K1_9ACTN</name>
<dbReference type="RefSeq" id="WP_109817233.1">
    <property type="nucleotide sequence ID" value="NZ_QGKR01000169.1"/>
</dbReference>
<dbReference type="AlphaFoldDB" id="A0A317D6K1"/>
<sequence length="297" mass="32818">MAVNTHRANCANAQNPGCKCSGCGGSLHGWDGWARLAVERPAVRDERRRTLNGDIQKGRAGELRSNAKNRQASLDLARLGIAEHLWATDPRPRTGGRLERDFEVGDRTAVEFDNGRMNILADAIMVDPWGEISRDIDNLVQNEPTAAREIKKGLASHGWCSLLVALIQLIERINKVIGLFTDAAKQAVKKALSNHFTSRISELVKEAVVDIVVDKVWAALMRLLEAHFPLLGADTVRVLRMLAVFACPSVERHRDVYQHAVVPLLGDAQGFVAEDVKAQVTTLFTAWWQRKGPEPAL</sequence>
<keyword evidence="2" id="KW-1185">Reference proteome</keyword>
<accession>A0A317D6K1</accession>
<proteinExistence type="predicted"/>
<protein>
    <submittedName>
        <fullName evidence="1">Uncharacterized protein</fullName>
    </submittedName>
</protein>